<dbReference type="WBParaSite" id="TCLT_0000854801-mRNA-1">
    <property type="protein sequence ID" value="TCLT_0000854801-mRNA-1"/>
    <property type="gene ID" value="TCLT_0000854801"/>
</dbReference>
<evidence type="ECO:0000256" key="3">
    <source>
        <dbReference type="ARBA" id="ARBA00022692"/>
    </source>
</evidence>
<evidence type="ECO:0000256" key="7">
    <source>
        <dbReference type="SAM" id="Phobius"/>
    </source>
</evidence>
<evidence type="ECO:0000256" key="5">
    <source>
        <dbReference type="ARBA" id="ARBA00023136"/>
    </source>
</evidence>
<gene>
    <name evidence="9" type="ORF">TCLT_LOCUS8537</name>
</gene>
<keyword evidence="5 7" id="KW-0472">Membrane</keyword>
<evidence type="ECO:0000256" key="1">
    <source>
        <dbReference type="ARBA" id="ARBA00004141"/>
    </source>
</evidence>
<feature type="transmembrane region" description="Helical" evidence="7">
    <location>
        <begin position="436"/>
        <end position="459"/>
    </location>
</feature>
<dbReference type="GO" id="GO:0006897">
    <property type="term" value="P:endocytosis"/>
    <property type="evidence" value="ECO:0007669"/>
    <property type="project" value="TreeGrafter"/>
</dbReference>
<feature type="transmembrane region" description="Helical" evidence="7">
    <location>
        <begin position="515"/>
        <end position="535"/>
    </location>
</feature>
<dbReference type="PANTHER" id="PTHR10796:SF181">
    <property type="entry name" value="SSD DOMAIN-CONTAINING PROTEIN"/>
    <property type="match status" value="1"/>
</dbReference>
<dbReference type="AlphaFoldDB" id="A0A158RCR1"/>
<dbReference type="GO" id="GO:0030659">
    <property type="term" value="C:cytoplasmic vesicle membrane"/>
    <property type="evidence" value="ECO:0007669"/>
    <property type="project" value="TreeGrafter"/>
</dbReference>
<feature type="transmembrane region" description="Helical" evidence="7">
    <location>
        <begin position="734"/>
        <end position="762"/>
    </location>
</feature>
<feature type="transmembrane region" description="Helical" evidence="7">
    <location>
        <begin position="409"/>
        <end position="429"/>
    </location>
</feature>
<reference evidence="11" key="1">
    <citation type="submission" date="2016-04" db="UniProtKB">
        <authorList>
            <consortium name="WormBaseParasite"/>
        </authorList>
    </citation>
    <scope>IDENTIFICATION</scope>
</reference>
<evidence type="ECO:0000313" key="9">
    <source>
        <dbReference type="EMBL" id="VDN06106.1"/>
    </source>
</evidence>
<evidence type="ECO:0000259" key="8">
    <source>
        <dbReference type="PROSITE" id="PS50156"/>
    </source>
</evidence>
<evidence type="ECO:0000256" key="6">
    <source>
        <dbReference type="ARBA" id="ARBA00023180"/>
    </source>
</evidence>
<reference evidence="9 10" key="2">
    <citation type="submission" date="2018-11" db="EMBL/GenBank/DDBJ databases">
        <authorList>
            <consortium name="Pathogen Informatics"/>
        </authorList>
    </citation>
    <scope>NUCLEOTIDE SEQUENCE [LARGE SCALE GENOMIC DNA]</scope>
</reference>
<keyword evidence="6" id="KW-0325">Glycoprotein</keyword>
<dbReference type="Gene3D" id="1.20.1640.10">
    <property type="entry name" value="Multidrug efflux transporter AcrB transmembrane domain"/>
    <property type="match status" value="2"/>
</dbReference>
<keyword evidence="3 7" id="KW-0812">Transmembrane</keyword>
<evidence type="ECO:0000313" key="11">
    <source>
        <dbReference type="WBParaSite" id="TCLT_0000854801-mRNA-1"/>
    </source>
</evidence>
<feature type="transmembrane region" description="Helical" evidence="7">
    <location>
        <begin position="802"/>
        <end position="823"/>
    </location>
</feature>
<dbReference type="OrthoDB" id="6510177at2759"/>
<keyword evidence="10" id="KW-1185">Reference proteome</keyword>
<accession>A0A158RCR1</accession>
<dbReference type="SUPFAM" id="SSF82866">
    <property type="entry name" value="Multidrug efflux transporter AcrB transmembrane domain"/>
    <property type="match status" value="2"/>
</dbReference>
<name>A0A158RCR1_THECL</name>
<evidence type="ECO:0000313" key="10">
    <source>
        <dbReference type="Proteomes" id="UP000276776"/>
    </source>
</evidence>
<comment type="similarity">
    <text evidence="2">Belongs to the patched family.</text>
</comment>
<dbReference type="Proteomes" id="UP000276776">
    <property type="component" value="Unassembled WGS sequence"/>
</dbReference>
<feature type="domain" description="SSD" evidence="8">
    <location>
        <begin position="331"/>
        <end position="462"/>
    </location>
</feature>
<dbReference type="Pfam" id="PF02460">
    <property type="entry name" value="Patched"/>
    <property type="match status" value="1"/>
</dbReference>
<keyword evidence="4 7" id="KW-1133">Transmembrane helix</keyword>
<sequence>MNSTTGMLSPNSKYKNETEVANMPFSNELLQKTKIFMENYIREFGEFWGCNIARYPYKFVILPTCSFCIFFIPFLNSFRQLFQESSAIGSSELFMPRNSATEQDRIRIEKIFPHGIYFHDRTFLSPNLRIINFEILSGSIYEPKFVEFYQNLRNTLELLNVKSEDDTISYSKLCSKAVRDGVHCLPDVFLLSYTFFTLFQPAKYPVWNIAIFNTSTSILTAMIFGGVQNDSSSHLERIISSARCVRMIFNFPPPYRINEFNKVWDNYVQHSIKQQPSNIRITHWSYSQCERDMKEIAVRSRRLLPLLTICLISFCCLSSRKCACDLKFAILSIYGILSAACGIVTAFGFLHVIGIRLVQIALITPFLVLSIGIDDMFIMLAVFEETVTNASKGQAKCCYLMTRTFRESMVSILLTTISNVLVFTFGSFSPFPIIQIFCIYSAVSLAVVFIFQITLYGSLLALKAENILTQRNFAIASSQRSCAESNKESQQSSAKSEYSQRSFLSVYATVFKNKYFITLISTSYIIYLTGSIIILNKKIDIGLQLSSLLLDDTNTYKYLTMYEKYFSEYHPPLEIVLPDKVDYFDVKVQRRVLRAVEFLENTSYTMTASFWLPVFLDFLQKNGNKMNTEVFREDSDSFEKNITNFLQNPAHKHFSNDIILERSNSSRVSVKSSRLHIPLCHITRTSRSDAMHLLRNKVKFIKRRYSIRLLIYHALFEFAEQDDLMVYITFSNAILAGATSLGAVLVLIPSFISCLLMTWAIISINLGVLSLLAVCGTNLDIISATVMLLSIGHTLSIVSWPIIQASLSTMIGVFCLIPVNGYIVKTFILGVLFVCWIGLYHSIVLLPALFAFCTVRLKLFTLHRQEYIVEICGGILVYLIIWEQLVTIQVIAQR</sequence>
<evidence type="ECO:0000256" key="2">
    <source>
        <dbReference type="ARBA" id="ARBA00005585"/>
    </source>
</evidence>
<dbReference type="InterPro" id="IPR003392">
    <property type="entry name" value="PTHD_SSD"/>
</dbReference>
<dbReference type="OMA" id="FLQHPAY"/>
<feature type="transmembrane region" description="Helical" evidence="7">
    <location>
        <begin position="326"/>
        <end position="353"/>
    </location>
</feature>
<dbReference type="GO" id="GO:0005886">
    <property type="term" value="C:plasma membrane"/>
    <property type="evidence" value="ECO:0007669"/>
    <property type="project" value="TreeGrafter"/>
</dbReference>
<dbReference type="EMBL" id="UYYF01004648">
    <property type="protein sequence ID" value="VDN06106.1"/>
    <property type="molecule type" value="Genomic_DNA"/>
</dbReference>
<feature type="transmembrane region" description="Helical" evidence="7">
    <location>
        <begin position="829"/>
        <end position="855"/>
    </location>
</feature>
<feature type="transmembrane region" description="Helical" evidence="7">
    <location>
        <begin position="360"/>
        <end position="383"/>
    </location>
</feature>
<evidence type="ECO:0000256" key="4">
    <source>
        <dbReference type="ARBA" id="ARBA00022989"/>
    </source>
</evidence>
<organism evidence="11">
    <name type="scientific">Thelazia callipaeda</name>
    <name type="common">Oriental eyeworm</name>
    <name type="synonym">Parasitic nematode</name>
    <dbReference type="NCBI Taxonomy" id="103827"/>
    <lineage>
        <taxon>Eukaryota</taxon>
        <taxon>Metazoa</taxon>
        <taxon>Ecdysozoa</taxon>
        <taxon>Nematoda</taxon>
        <taxon>Chromadorea</taxon>
        <taxon>Rhabditida</taxon>
        <taxon>Spirurina</taxon>
        <taxon>Spiruromorpha</taxon>
        <taxon>Thelazioidea</taxon>
        <taxon>Thelaziidae</taxon>
        <taxon>Thelazia</taxon>
    </lineage>
</organism>
<proteinExistence type="inferred from homology"/>
<dbReference type="PROSITE" id="PS50156">
    <property type="entry name" value="SSD"/>
    <property type="match status" value="1"/>
</dbReference>
<dbReference type="InterPro" id="IPR000731">
    <property type="entry name" value="SSD"/>
</dbReference>
<comment type="subcellular location">
    <subcellularLocation>
        <location evidence="1">Membrane</location>
        <topology evidence="1">Multi-pass membrane protein</topology>
    </subcellularLocation>
</comment>
<dbReference type="GO" id="GO:0018996">
    <property type="term" value="P:molting cycle, collagen and cuticulin-based cuticle"/>
    <property type="evidence" value="ECO:0007669"/>
    <property type="project" value="TreeGrafter"/>
</dbReference>
<dbReference type="InterPro" id="IPR051697">
    <property type="entry name" value="Patched_domain-protein"/>
</dbReference>
<protein>
    <submittedName>
        <fullName evidence="11">SSD domain-containing protein</fullName>
    </submittedName>
</protein>
<feature type="transmembrane region" description="Helical" evidence="7">
    <location>
        <begin position="867"/>
        <end position="892"/>
    </location>
</feature>
<dbReference type="PANTHER" id="PTHR10796">
    <property type="entry name" value="PATCHED-RELATED"/>
    <property type="match status" value="1"/>
</dbReference>
<feature type="transmembrane region" description="Helical" evidence="7">
    <location>
        <begin position="768"/>
        <end position="790"/>
    </location>
</feature>